<feature type="compositionally biased region" description="Basic and acidic residues" evidence="1">
    <location>
        <begin position="1"/>
        <end position="12"/>
    </location>
</feature>
<reference evidence="2" key="1">
    <citation type="submission" date="2020-02" db="EMBL/GenBank/DDBJ databases">
        <authorList>
            <person name="Meier V. D."/>
        </authorList>
    </citation>
    <scope>NUCLEOTIDE SEQUENCE</scope>
    <source>
        <strain evidence="2">AVDCRST_MAG12</strain>
    </source>
</reference>
<accession>A0A6J4T417</accession>
<evidence type="ECO:0000313" key="2">
    <source>
        <dbReference type="EMBL" id="CAA9513140.1"/>
    </source>
</evidence>
<proteinExistence type="predicted"/>
<feature type="region of interest" description="Disordered" evidence="1">
    <location>
        <begin position="95"/>
        <end position="138"/>
    </location>
</feature>
<evidence type="ECO:0000256" key="1">
    <source>
        <dbReference type="SAM" id="MobiDB-lite"/>
    </source>
</evidence>
<name>A0A6J4T417_9ACTN</name>
<feature type="region of interest" description="Disordered" evidence="1">
    <location>
        <begin position="1"/>
        <end position="82"/>
    </location>
</feature>
<feature type="compositionally biased region" description="Basic residues" evidence="1">
    <location>
        <begin position="46"/>
        <end position="55"/>
    </location>
</feature>
<feature type="compositionally biased region" description="Basic residues" evidence="1">
    <location>
        <begin position="109"/>
        <end position="123"/>
    </location>
</feature>
<protein>
    <submittedName>
        <fullName evidence="2">Prophage LambdaBa04, site-specific recombinase, phage integrase family</fullName>
    </submittedName>
</protein>
<sequence>ALPSPRAEDLHRSLAPGLDVLRAARAPRPPDGADHDTGRPPPRGGARVHQRGRHAHQPDQPQEAVFRLTPPEGEGATCALPRPQAHLRHAALLAQRPPEGRTGTPRALQHLHHARHLLPRHTGHGGPGGQGDRGHPVL</sequence>
<organism evidence="2">
    <name type="scientific">uncultured Rubrobacteraceae bacterium</name>
    <dbReference type="NCBI Taxonomy" id="349277"/>
    <lineage>
        <taxon>Bacteria</taxon>
        <taxon>Bacillati</taxon>
        <taxon>Actinomycetota</taxon>
        <taxon>Rubrobacteria</taxon>
        <taxon>Rubrobacterales</taxon>
        <taxon>Rubrobacteraceae</taxon>
        <taxon>environmental samples</taxon>
    </lineage>
</organism>
<gene>
    <name evidence="2" type="ORF">AVDCRST_MAG12-3336</name>
</gene>
<dbReference type="AlphaFoldDB" id="A0A6J4T417"/>
<dbReference type="EMBL" id="CADCVK010000462">
    <property type="protein sequence ID" value="CAA9513140.1"/>
    <property type="molecule type" value="Genomic_DNA"/>
</dbReference>
<feature type="non-terminal residue" evidence="2">
    <location>
        <position position="1"/>
    </location>
</feature>
<feature type="non-terminal residue" evidence="2">
    <location>
        <position position="138"/>
    </location>
</feature>